<evidence type="ECO:0000313" key="2">
    <source>
        <dbReference type="Proteomes" id="UP000008068"/>
    </source>
</evidence>
<dbReference type="STRING" id="135651.G0P043"/>
<keyword evidence="2" id="KW-1185">Reference proteome</keyword>
<dbReference type="Pfam" id="PF05075">
    <property type="entry name" value="DUF684"/>
    <property type="match status" value="1"/>
</dbReference>
<dbReference type="InParanoid" id="G0P043"/>
<dbReference type="PANTHER" id="PTHR31464">
    <property type="entry name" value="PROTEIN CBG01266"/>
    <property type="match status" value="1"/>
</dbReference>
<dbReference type="EMBL" id="GL379996">
    <property type="protein sequence ID" value="EGT41613.1"/>
    <property type="molecule type" value="Genomic_DNA"/>
</dbReference>
<name>G0P043_CAEBE</name>
<dbReference type="Proteomes" id="UP000008068">
    <property type="component" value="Unassembled WGS sequence"/>
</dbReference>
<reference evidence="2" key="1">
    <citation type="submission" date="2011-07" db="EMBL/GenBank/DDBJ databases">
        <authorList>
            <consortium name="Caenorhabditis brenneri Sequencing and Analysis Consortium"/>
            <person name="Wilson R.K."/>
        </authorList>
    </citation>
    <scope>NUCLEOTIDE SEQUENCE [LARGE SCALE GENOMIC DNA]</scope>
    <source>
        <strain evidence="2">PB2801</strain>
    </source>
</reference>
<accession>G0P043</accession>
<dbReference type="AlphaFoldDB" id="G0P043"/>
<sequence length="462" mass="53033">MVDGTLIVAEPTEKEVIYSTLSTDNGQIVVQVSASVALRTSPGAPGADSAKVIKNIDASMDILKGCLKLGTFAFPPAAPILMAVSGVASFIQSVMKFIPDNKPDPVKEKLKDLQKTIVELEKQMNAKFDDLKSFITESHFTVDILAEASKLIEFLNDVLQHPNEETIKTFENVYRRNTPLSLAYKVMSLLDQESTNPLLMAMKSEKAKTKATFRKWDGLFKDVLGKFLFIEAFACGLFKDENLYSCERLKERQAEMNEAIENWEDAYKKDETYWKDLKERIEKYMNSHALLDHKGRADGIKKILDGYLTHDAFFIVVHDFILSNKHDRRYIKTRDDQLLKLSFNREVEVLIYRSKEANKKKKEDIDVVRKEIKRLKAQQYIKKEMVINLDHDDLKDNTGMMALIGDLREEVRVANYKKKGEKKFDEKGVVIEYEDDKDGPGWYTYYKDFGGPVEQRLIGGYR</sequence>
<dbReference type="OMA" id="CKRHEEN"/>
<protein>
    <submittedName>
        <fullName evidence="1">Uncharacterized protein</fullName>
    </submittedName>
</protein>
<dbReference type="InterPro" id="IPR007767">
    <property type="entry name" value="DUF684"/>
</dbReference>
<organism evidence="2">
    <name type="scientific">Caenorhabditis brenneri</name>
    <name type="common">Nematode worm</name>
    <dbReference type="NCBI Taxonomy" id="135651"/>
    <lineage>
        <taxon>Eukaryota</taxon>
        <taxon>Metazoa</taxon>
        <taxon>Ecdysozoa</taxon>
        <taxon>Nematoda</taxon>
        <taxon>Chromadorea</taxon>
        <taxon>Rhabditida</taxon>
        <taxon>Rhabditina</taxon>
        <taxon>Rhabditomorpha</taxon>
        <taxon>Rhabditoidea</taxon>
        <taxon>Rhabditidae</taxon>
        <taxon>Peloderinae</taxon>
        <taxon>Caenorhabditis</taxon>
    </lineage>
</organism>
<gene>
    <name evidence="1" type="ORF">CAEBREN_24700</name>
</gene>
<dbReference type="HOGENOM" id="CLU_040461_1_1_1"/>
<evidence type="ECO:0000313" key="1">
    <source>
        <dbReference type="EMBL" id="EGT41613.1"/>
    </source>
</evidence>
<dbReference type="PANTHER" id="PTHR31464:SF3">
    <property type="entry name" value="AAA DOMAIN-CONTAINING PROTEIN-RELATED"/>
    <property type="match status" value="1"/>
</dbReference>
<proteinExistence type="predicted"/>